<gene>
    <name evidence="7" type="ORF">UFOVP518_37</name>
</gene>
<reference evidence="7" key="1">
    <citation type="submission" date="2020-04" db="EMBL/GenBank/DDBJ databases">
        <authorList>
            <person name="Chiriac C."/>
            <person name="Salcher M."/>
            <person name="Ghai R."/>
            <person name="Kavagutti S V."/>
        </authorList>
    </citation>
    <scope>NUCLEOTIDE SEQUENCE</scope>
</reference>
<dbReference type="GO" id="GO:0046797">
    <property type="term" value="P:viral procapsid maturation"/>
    <property type="evidence" value="ECO:0007669"/>
    <property type="project" value="UniProtKB-KW"/>
</dbReference>
<dbReference type="InterPro" id="IPR054613">
    <property type="entry name" value="Peptidase_S78_dom"/>
</dbReference>
<proteinExistence type="predicted"/>
<keyword evidence="2 7" id="KW-0645">Protease</keyword>
<protein>
    <submittedName>
        <fullName evidence="7">Prohead protease</fullName>
    </submittedName>
</protein>
<dbReference type="GO" id="GO:0006508">
    <property type="term" value="P:proteolysis"/>
    <property type="evidence" value="ECO:0007669"/>
    <property type="project" value="UniProtKB-KW"/>
</dbReference>
<dbReference type="EMBL" id="LR796478">
    <property type="protein sequence ID" value="CAB4147606.1"/>
    <property type="molecule type" value="Genomic_DNA"/>
</dbReference>
<name>A0A6J5MRA6_9CAUD</name>
<organism evidence="7">
    <name type="scientific">uncultured Caudovirales phage</name>
    <dbReference type="NCBI Taxonomy" id="2100421"/>
    <lineage>
        <taxon>Viruses</taxon>
        <taxon>Duplodnaviria</taxon>
        <taxon>Heunggongvirae</taxon>
        <taxon>Uroviricota</taxon>
        <taxon>Caudoviricetes</taxon>
        <taxon>Peduoviridae</taxon>
        <taxon>Maltschvirus</taxon>
        <taxon>Maltschvirus maltsch</taxon>
    </lineage>
</organism>
<accession>A0A6J5MRA6</accession>
<evidence type="ECO:0000313" key="7">
    <source>
        <dbReference type="EMBL" id="CAB4147606.1"/>
    </source>
</evidence>
<dbReference type="GO" id="GO:0008233">
    <property type="term" value="F:peptidase activity"/>
    <property type="evidence" value="ECO:0007669"/>
    <property type="project" value="UniProtKB-KW"/>
</dbReference>
<dbReference type="Pfam" id="PF04586">
    <property type="entry name" value="Peptidase_S78"/>
    <property type="match status" value="1"/>
</dbReference>
<keyword evidence="1" id="KW-1188">Viral release from host cell</keyword>
<evidence type="ECO:0000256" key="1">
    <source>
        <dbReference type="ARBA" id="ARBA00022612"/>
    </source>
</evidence>
<evidence type="ECO:0000256" key="2">
    <source>
        <dbReference type="ARBA" id="ARBA00022670"/>
    </source>
</evidence>
<evidence type="ECO:0000256" key="4">
    <source>
        <dbReference type="ARBA" id="ARBA00022950"/>
    </source>
</evidence>
<feature type="domain" description="Prohead serine protease" evidence="6">
    <location>
        <begin position="22"/>
        <end position="188"/>
    </location>
</feature>
<keyword evidence="3" id="KW-0378">Hydrolase</keyword>
<keyword evidence="5" id="KW-1273">Viral capsid maturation</keyword>
<evidence type="ECO:0000256" key="5">
    <source>
        <dbReference type="ARBA" id="ARBA00023045"/>
    </source>
</evidence>
<sequence>MEQNRQGIQYAVKTFGQGISVKDVSTSDRIVTGFFNSYNWLDMDGDIMLQGCAKKSIMERGAQSTAVAKIKHALNHDLSQLVGKIQVLEEREMDGINGIYFETKMANTELGNDTLQNYLEGVYDNHSIGFRYMQLQMIEKFSMGVQWEQIKSSIINPQDMDQREMVFVIKEINLFEGSTVAFGSNSLTPYLGTKSTDKKTILFSLNNRMDKLVKSLSSGTQSDDMMNTFELQVAQIKQMMGEIINTPIVDEKKAQPINNQLDISKIVAMY</sequence>
<evidence type="ECO:0000259" key="6">
    <source>
        <dbReference type="Pfam" id="PF04586"/>
    </source>
</evidence>
<evidence type="ECO:0000256" key="3">
    <source>
        <dbReference type="ARBA" id="ARBA00022801"/>
    </source>
</evidence>
<keyword evidence="4" id="KW-0118">Viral capsid assembly</keyword>